<organism evidence="4 5">
    <name type="scientific">Dyadobacter soli</name>
    <dbReference type="NCBI Taxonomy" id="659014"/>
    <lineage>
        <taxon>Bacteria</taxon>
        <taxon>Pseudomonadati</taxon>
        <taxon>Bacteroidota</taxon>
        <taxon>Cytophagia</taxon>
        <taxon>Cytophagales</taxon>
        <taxon>Spirosomataceae</taxon>
        <taxon>Dyadobacter</taxon>
    </lineage>
</organism>
<feature type="domain" description="Alpha/beta hydrolase fold-3" evidence="3">
    <location>
        <begin position="39"/>
        <end position="237"/>
    </location>
</feature>
<dbReference type="PANTHER" id="PTHR48081">
    <property type="entry name" value="AB HYDROLASE SUPERFAMILY PROTEIN C4A8.06C"/>
    <property type="match status" value="1"/>
</dbReference>
<dbReference type="Pfam" id="PF07859">
    <property type="entry name" value="Abhydrolase_3"/>
    <property type="match status" value="1"/>
</dbReference>
<comment type="similarity">
    <text evidence="1">Belongs to the 'GDXG' lipolytic enzyme family.</text>
</comment>
<dbReference type="Proteomes" id="UP000198748">
    <property type="component" value="Unassembled WGS sequence"/>
</dbReference>
<dbReference type="PANTHER" id="PTHR48081:SF30">
    <property type="entry name" value="ACETYL-HYDROLASE LIPR-RELATED"/>
    <property type="match status" value="1"/>
</dbReference>
<proteinExistence type="inferred from homology"/>
<name>A0A1G7GBY9_9BACT</name>
<keyword evidence="2" id="KW-0378">Hydrolase</keyword>
<dbReference type="STRING" id="659014.SAMN04487996_107202"/>
<sequence>MLGNQYPPAENVRYESISIADVPCMWVRPEGAPVYEVVAYIHGGAFIYGSFKSHTALVSHIASALNRSILMIDYRLAPEHPFPAGLNDCIAVITHFFTDNPGITFGMVGDSAGGNLTIATQLGLKAAGGPMPHYSMVISPWADLECKNDSYTRNKLADTLLTREYLQWAAGLYAGNAGRADGLVSPVNADLRGLPPTLILCGTAEVLEDDSIHLHRRLLAAGVEAELILFEDEQHVWPFMDIHSKSSQKALADFAAFAHKHTL</sequence>
<dbReference type="EMBL" id="FNAN01000007">
    <property type="protein sequence ID" value="SDE85658.1"/>
    <property type="molecule type" value="Genomic_DNA"/>
</dbReference>
<dbReference type="InterPro" id="IPR013094">
    <property type="entry name" value="AB_hydrolase_3"/>
</dbReference>
<evidence type="ECO:0000256" key="1">
    <source>
        <dbReference type="ARBA" id="ARBA00010515"/>
    </source>
</evidence>
<protein>
    <submittedName>
        <fullName evidence="4">Acetyl esterase/lipase</fullName>
    </submittedName>
</protein>
<gene>
    <name evidence="4" type="ORF">SAMN04487996_107202</name>
</gene>
<accession>A0A1G7GBY9</accession>
<dbReference type="AlphaFoldDB" id="A0A1G7GBY9"/>
<dbReference type="InterPro" id="IPR029058">
    <property type="entry name" value="AB_hydrolase_fold"/>
</dbReference>
<evidence type="ECO:0000313" key="4">
    <source>
        <dbReference type="EMBL" id="SDE85658.1"/>
    </source>
</evidence>
<evidence type="ECO:0000256" key="2">
    <source>
        <dbReference type="ARBA" id="ARBA00022801"/>
    </source>
</evidence>
<dbReference type="InterPro" id="IPR050300">
    <property type="entry name" value="GDXG_lipolytic_enzyme"/>
</dbReference>
<dbReference type="GO" id="GO:0004806">
    <property type="term" value="F:triacylglycerol lipase activity"/>
    <property type="evidence" value="ECO:0007669"/>
    <property type="project" value="TreeGrafter"/>
</dbReference>
<dbReference type="SUPFAM" id="SSF53474">
    <property type="entry name" value="alpha/beta-Hydrolases"/>
    <property type="match status" value="1"/>
</dbReference>
<evidence type="ECO:0000259" key="3">
    <source>
        <dbReference type="Pfam" id="PF07859"/>
    </source>
</evidence>
<dbReference type="Gene3D" id="3.40.50.1820">
    <property type="entry name" value="alpha/beta hydrolase"/>
    <property type="match status" value="1"/>
</dbReference>
<evidence type="ECO:0000313" key="5">
    <source>
        <dbReference type="Proteomes" id="UP000198748"/>
    </source>
</evidence>
<reference evidence="5" key="1">
    <citation type="submission" date="2016-10" db="EMBL/GenBank/DDBJ databases">
        <authorList>
            <person name="Varghese N."/>
            <person name="Submissions S."/>
        </authorList>
    </citation>
    <scope>NUCLEOTIDE SEQUENCE [LARGE SCALE GENOMIC DNA]</scope>
    <source>
        <strain evidence="5">DSM 25329</strain>
    </source>
</reference>
<keyword evidence="5" id="KW-1185">Reference proteome</keyword>